<name>A0ABR4DG11_9PEZI</name>
<evidence type="ECO:0000313" key="2">
    <source>
        <dbReference type="EMBL" id="KAL2269308.1"/>
    </source>
</evidence>
<reference evidence="2 3" key="1">
    <citation type="journal article" date="2024" name="Commun. Biol.">
        <title>Comparative genomic analysis of thermophilic fungi reveals convergent evolutionary adaptations and gene losses.</title>
        <authorList>
            <person name="Steindorff A.S."/>
            <person name="Aguilar-Pontes M.V."/>
            <person name="Robinson A.J."/>
            <person name="Andreopoulos B."/>
            <person name="LaButti K."/>
            <person name="Kuo A."/>
            <person name="Mondo S."/>
            <person name="Riley R."/>
            <person name="Otillar R."/>
            <person name="Haridas S."/>
            <person name="Lipzen A."/>
            <person name="Grimwood J."/>
            <person name="Schmutz J."/>
            <person name="Clum A."/>
            <person name="Reid I.D."/>
            <person name="Moisan M.C."/>
            <person name="Butler G."/>
            <person name="Nguyen T.T.M."/>
            <person name="Dewar K."/>
            <person name="Conant G."/>
            <person name="Drula E."/>
            <person name="Henrissat B."/>
            <person name="Hansel C."/>
            <person name="Singer S."/>
            <person name="Hutchinson M.I."/>
            <person name="de Vries R.P."/>
            <person name="Natvig D.O."/>
            <person name="Powell A.J."/>
            <person name="Tsang A."/>
            <person name="Grigoriev I.V."/>
        </authorList>
    </citation>
    <scope>NUCLEOTIDE SEQUENCE [LARGE SCALE GENOMIC DNA]</scope>
    <source>
        <strain evidence="2 3">ATCC 22073</strain>
    </source>
</reference>
<keyword evidence="1" id="KW-0732">Signal</keyword>
<gene>
    <name evidence="2" type="ORF">VTJ83DRAFT_1492</name>
</gene>
<organism evidence="2 3">
    <name type="scientific">Remersonia thermophila</name>
    <dbReference type="NCBI Taxonomy" id="72144"/>
    <lineage>
        <taxon>Eukaryota</taxon>
        <taxon>Fungi</taxon>
        <taxon>Dikarya</taxon>
        <taxon>Ascomycota</taxon>
        <taxon>Pezizomycotina</taxon>
        <taxon>Sordariomycetes</taxon>
        <taxon>Sordariomycetidae</taxon>
        <taxon>Sordariales</taxon>
        <taxon>Sordariales incertae sedis</taxon>
        <taxon>Remersonia</taxon>
    </lineage>
</organism>
<evidence type="ECO:0008006" key="4">
    <source>
        <dbReference type="Google" id="ProtNLM"/>
    </source>
</evidence>
<accession>A0ABR4DG11</accession>
<keyword evidence="3" id="KW-1185">Reference proteome</keyword>
<dbReference type="GeneID" id="98122301"/>
<evidence type="ECO:0000256" key="1">
    <source>
        <dbReference type="SAM" id="SignalP"/>
    </source>
</evidence>
<comment type="caution">
    <text evidence="2">The sequence shown here is derived from an EMBL/GenBank/DDBJ whole genome shotgun (WGS) entry which is preliminary data.</text>
</comment>
<feature type="chain" id="PRO_5045555552" description="EGF-like domain-containing protein" evidence="1">
    <location>
        <begin position="18"/>
        <end position="201"/>
    </location>
</feature>
<protein>
    <recommendedName>
        <fullName evidence="4">EGF-like domain-containing protein</fullName>
    </recommendedName>
</protein>
<feature type="signal peptide" evidence="1">
    <location>
        <begin position="1"/>
        <end position="17"/>
    </location>
</feature>
<evidence type="ECO:0000313" key="3">
    <source>
        <dbReference type="Proteomes" id="UP001600064"/>
    </source>
</evidence>
<dbReference type="EMBL" id="JAZGUE010000002">
    <property type="protein sequence ID" value="KAL2269308.1"/>
    <property type="molecule type" value="Genomic_DNA"/>
</dbReference>
<dbReference type="RefSeq" id="XP_070868032.1">
    <property type="nucleotide sequence ID" value="XM_071007657.1"/>
</dbReference>
<proteinExistence type="predicted"/>
<sequence>MLRNTLLVALLVMGATAIPTQRNCKGRNCVSVIVCGNGVVEGTEECDLGYGLNGAAGSGCSADCKIVPVDECVCGDGKVGGDEECDDGDKNGTPESRCDANCKLKPVDPPVCQTCDPNPFHNKCDITTSCITTMPNGRHYCACRAGYRANDIAPTDSRQFRLPFIGQEYRVFVAPGVVCNQLCDNPFPGPDSCREVPVQSC</sequence>
<dbReference type="Proteomes" id="UP001600064">
    <property type="component" value="Unassembled WGS sequence"/>
</dbReference>